<reference evidence="12 13" key="1">
    <citation type="submission" date="2019-12" db="EMBL/GenBank/DDBJ databases">
        <authorList>
            <person name="Scholz U."/>
            <person name="Mascher M."/>
            <person name="Fiebig A."/>
        </authorList>
    </citation>
    <scope>NUCLEOTIDE SEQUENCE</scope>
</reference>
<comment type="similarity">
    <text evidence="7 10">Belongs to the HD-ZIP homeobox family. Class I subfamily.</text>
</comment>
<feature type="domain" description="Homeobox" evidence="11">
    <location>
        <begin position="1"/>
        <end position="45"/>
    </location>
</feature>
<dbReference type="SUPFAM" id="SSF46689">
    <property type="entry name" value="Homeodomain-like"/>
    <property type="match status" value="1"/>
</dbReference>
<dbReference type="PRINTS" id="PR00031">
    <property type="entry name" value="HTHREPRESSR"/>
</dbReference>
<evidence type="ECO:0000256" key="3">
    <source>
        <dbReference type="ARBA" id="ARBA00023125"/>
    </source>
</evidence>
<evidence type="ECO:0000256" key="5">
    <source>
        <dbReference type="ARBA" id="ARBA00023163"/>
    </source>
</evidence>
<dbReference type="SMART" id="SM00389">
    <property type="entry name" value="HOX"/>
    <property type="match status" value="1"/>
</dbReference>
<evidence type="ECO:0000256" key="9">
    <source>
        <dbReference type="RuleBase" id="RU000682"/>
    </source>
</evidence>
<keyword evidence="5 10" id="KW-0804">Transcription</keyword>
<dbReference type="InterPro" id="IPR009057">
    <property type="entry name" value="Homeodomain-like_sf"/>
</dbReference>
<keyword evidence="6 8" id="KW-0539">Nucleus</keyword>
<dbReference type="InterPro" id="IPR017970">
    <property type="entry name" value="Homeobox_CS"/>
</dbReference>
<accession>A0A7I8JKR5</accession>
<dbReference type="InterPro" id="IPR003106">
    <property type="entry name" value="Leu_zip_homeo"/>
</dbReference>
<gene>
    <name evidence="12" type="ORF">SI7747_14017045</name>
</gene>
<proteinExistence type="inferred from homology"/>
<dbReference type="GO" id="GO:0000976">
    <property type="term" value="F:transcription cis-regulatory region binding"/>
    <property type="evidence" value="ECO:0007669"/>
    <property type="project" value="UniProtKB-ARBA"/>
</dbReference>
<evidence type="ECO:0000256" key="6">
    <source>
        <dbReference type="ARBA" id="ARBA00023242"/>
    </source>
</evidence>
<dbReference type="GO" id="GO:0005634">
    <property type="term" value="C:nucleus"/>
    <property type="evidence" value="ECO:0007669"/>
    <property type="project" value="UniProtKB-SubCell"/>
</dbReference>
<dbReference type="InterPro" id="IPR001356">
    <property type="entry name" value="HD"/>
</dbReference>
<evidence type="ECO:0000256" key="2">
    <source>
        <dbReference type="ARBA" id="ARBA00023015"/>
    </source>
</evidence>
<dbReference type="GO" id="GO:0000981">
    <property type="term" value="F:DNA-binding transcription factor activity, RNA polymerase II-specific"/>
    <property type="evidence" value="ECO:0007669"/>
    <property type="project" value="UniProtKB-UniRule"/>
</dbReference>
<evidence type="ECO:0000313" key="13">
    <source>
        <dbReference type="Proteomes" id="UP001189122"/>
    </source>
</evidence>
<sequence length="81" mass="9665">MLEMSFEAENKLEPEKKSELAKKLGLQPRQVAIWFQNRRARYKTKQLERDFDRLKSSYDSLLADHDSLLNDNLLLRSQVNR</sequence>
<dbReference type="CDD" id="cd00086">
    <property type="entry name" value="homeodomain"/>
    <property type="match status" value="1"/>
</dbReference>
<protein>
    <recommendedName>
        <fullName evidence="10">Homeobox-leucine zipper protein</fullName>
    </recommendedName>
    <alternativeName>
        <fullName evidence="10">HD-ZIP protein</fullName>
    </alternativeName>
    <alternativeName>
        <fullName evidence="10">Homeodomain transcription factor</fullName>
    </alternativeName>
</protein>
<evidence type="ECO:0000256" key="1">
    <source>
        <dbReference type="ARBA" id="ARBA00004123"/>
    </source>
</evidence>
<name>A0A7I8JKR5_SPIIN</name>
<dbReference type="PANTHER" id="PTHR24326:SF497">
    <property type="entry name" value="HOMEOBOX-LEUCINE ZIPPER PROTEIN HAT5"/>
    <property type="match status" value="1"/>
</dbReference>
<dbReference type="Gene3D" id="1.10.10.60">
    <property type="entry name" value="Homeodomain-like"/>
    <property type="match status" value="1"/>
</dbReference>
<dbReference type="InterPro" id="IPR045224">
    <property type="entry name" value="HDZip_class_I_plant"/>
</dbReference>
<keyword evidence="4 8" id="KW-0371">Homeobox</keyword>
<comment type="function">
    <text evidence="10">Transcription factor.</text>
</comment>
<comment type="subcellular location">
    <subcellularLocation>
        <location evidence="1 8 9">Nucleus</location>
    </subcellularLocation>
</comment>
<organism evidence="12">
    <name type="scientific">Spirodela intermedia</name>
    <name type="common">Intermediate duckweed</name>
    <dbReference type="NCBI Taxonomy" id="51605"/>
    <lineage>
        <taxon>Eukaryota</taxon>
        <taxon>Viridiplantae</taxon>
        <taxon>Streptophyta</taxon>
        <taxon>Embryophyta</taxon>
        <taxon>Tracheophyta</taxon>
        <taxon>Spermatophyta</taxon>
        <taxon>Magnoliopsida</taxon>
        <taxon>Liliopsida</taxon>
        <taxon>Araceae</taxon>
        <taxon>Lemnoideae</taxon>
        <taxon>Spirodela</taxon>
    </lineage>
</organism>
<dbReference type="GO" id="GO:0045893">
    <property type="term" value="P:positive regulation of DNA-templated transcription"/>
    <property type="evidence" value="ECO:0007669"/>
    <property type="project" value="TreeGrafter"/>
</dbReference>
<evidence type="ECO:0000259" key="11">
    <source>
        <dbReference type="PROSITE" id="PS50071"/>
    </source>
</evidence>
<evidence type="ECO:0000256" key="8">
    <source>
        <dbReference type="PROSITE-ProRule" id="PRU00108"/>
    </source>
</evidence>
<feature type="DNA-binding region" description="Homeobox" evidence="8">
    <location>
        <begin position="3"/>
        <end position="46"/>
    </location>
</feature>
<dbReference type="EMBL" id="CACRZD030000014">
    <property type="protein sequence ID" value="CAA6670640.1"/>
    <property type="molecule type" value="Genomic_DNA"/>
</dbReference>
<dbReference type="PANTHER" id="PTHR24326">
    <property type="entry name" value="HOMEOBOX-LEUCINE ZIPPER PROTEIN"/>
    <property type="match status" value="1"/>
</dbReference>
<dbReference type="Pfam" id="PF00046">
    <property type="entry name" value="Homeodomain"/>
    <property type="match status" value="1"/>
</dbReference>
<dbReference type="InterPro" id="IPR000047">
    <property type="entry name" value="HTH_motif"/>
</dbReference>
<keyword evidence="2 10" id="KW-0805">Transcription regulation</keyword>
<keyword evidence="13" id="KW-1185">Reference proteome</keyword>
<evidence type="ECO:0000313" key="12">
    <source>
        <dbReference type="EMBL" id="CAA2631397.1"/>
    </source>
</evidence>
<dbReference type="PROSITE" id="PS00027">
    <property type="entry name" value="HOMEOBOX_1"/>
    <property type="match status" value="1"/>
</dbReference>
<evidence type="ECO:0000256" key="7">
    <source>
        <dbReference type="ARBA" id="ARBA00025748"/>
    </source>
</evidence>
<dbReference type="AlphaFoldDB" id="A0A7I8JKR5"/>
<evidence type="ECO:0000256" key="4">
    <source>
        <dbReference type="ARBA" id="ARBA00023155"/>
    </source>
</evidence>
<dbReference type="Pfam" id="PF02183">
    <property type="entry name" value="HALZ"/>
    <property type="match status" value="1"/>
</dbReference>
<dbReference type="PROSITE" id="PS50071">
    <property type="entry name" value="HOMEOBOX_2"/>
    <property type="match status" value="1"/>
</dbReference>
<dbReference type="FunFam" id="1.10.10.60:FF:000144">
    <property type="entry name" value="homeobox-leucine zipper protein ATHB-6-like"/>
    <property type="match status" value="1"/>
</dbReference>
<dbReference type="Proteomes" id="UP001189122">
    <property type="component" value="Unassembled WGS sequence"/>
</dbReference>
<evidence type="ECO:0000256" key="10">
    <source>
        <dbReference type="RuleBase" id="RU369038"/>
    </source>
</evidence>
<keyword evidence="3 8" id="KW-0238">DNA-binding</keyword>
<dbReference type="EMBL" id="LR743601">
    <property type="protein sequence ID" value="CAA2631397.1"/>
    <property type="molecule type" value="Genomic_DNA"/>
</dbReference>